<comment type="caution">
    <text evidence="2">The sequence shown here is derived from an EMBL/GenBank/DDBJ whole genome shotgun (WGS) entry which is preliminary data.</text>
</comment>
<accession>A0A919MY37</accession>
<dbReference type="RefSeq" id="WP_203786664.1">
    <property type="nucleotide sequence ID" value="NZ_BOMV01000076.1"/>
</dbReference>
<dbReference type="Proteomes" id="UP000636960">
    <property type="component" value="Unassembled WGS sequence"/>
</dbReference>
<evidence type="ECO:0000256" key="1">
    <source>
        <dbReference type="SAM" id="Phobius"/>
    </source>
</evidence>
<dbReference type="EMBL" id="BOMV01000076">
    <property type="protein sequence ID" value="GIE99683.1"/>
    <property type="molecule type" value="Genomic_DNA"/>
</dbReference>
<sequence length="74" mass="7720">MSLVNGGNKTLPLTGTALVIGSTAVPAPKLAAIAALIIIGGFLLLRLTRPKRLEGVVPGRPGRARVRVWRRGAI</sequence>
<evidence type="ECO:0000313" key="2">
    <source>
        <dbReference type="EMBL" id="GIE99683.1"/>
    </source>
</evidence>
<gene>
    <name evidence="2" type="ORF">Ari01nite_71480</name>
</gene>
<evidence type="ECO:0000313" key="3">
    <source>
        <dbReference type="Proteomes" id="UP000636960"/>
    </source>
</evidence>
<proteinExistence type="predicted"/>
<reference evidence="2" key="1">
    <citation type="submission" date="2021-01" db="EMBL/GenBank/DDBJ databases">
        <title>Whole genome shotgun sequence of Actinoplanes rishiriensis NBRC 108556.</title>
        <authorList>
            <person name="Komaki H."/>
            <person name="Tamura T."/>
        </authorList>
    </citation>
    <scope>NUCLEOTIDE SEQUENCE</scope>
    <source>
        <strain evidence="2">NBRC 108556</strain>
    </source>
</reference>
<keyword evidence="1" id="KW-0812">Transmembrane</keyword>
<organism evidence="2 3">
    <name type="scientific">Paractinoplanes rishiriensis</name>
    <dbReference type="NCBI Taxonomy" id="1050105"/>
    <lineage>
        <taxon>Bacteria</taxon>
        <taxon>Bacillati</taxon>
        <taxon>Actinomycetota</taxon>
        <taxon>Actinomycetes</taxon>
        <taxon>Micromonosporales</taxon>
        <taxon>Micromonosporaceae</taxon>
        <taxon>Paractinoplanes</taxon>
    </lineage>
</organism>
<keyword evidence="3" id="KW-1185">Reference proteome</keyword>
<protein>
    <submittedName>
        <fullName evidence="2">Uncharacterized protein</fullName>
    </submittedName>
</protein>
<feature type="transmembrane region" description="Helical" evidence="1">
    <location>
        <begin position="27"/>
        <end position="45"/>
    </location>
</feature>
<dbReference type="AlphaFoldDB" id="A0A919MY37"/>
<keyword evidence="1" id="KW-0472">Membrane</keyword>
<name>A0A919MY37_9ACTN</name>
<keyword evidence="1" id="KW-1133">Transmembrane helix</keyword>